<evidence type="ECO:0008006" key="3">
    <source>
        <dbReference type="Google" id="ProtNLM"/>
    </source>
</evidence>
<organism evidence="1 2">
    <name type="scientific">Plantactinospora endophytica</name>
    <dbReference type="NCBI Taxonomy" id="673535"/>
    <lineage>
        <taxon>Bacteria</taxon>
        <taxon>Bacillati</taxon>
        <taxon>Actinomycetota</taxon>
        <taxon>Actinomycetes</taxon>
        <taxon>Micromonosporales</taxon>
        <taxon>Micromonosporaceae</taxon>
        <taxon>Plantactinospora</taxon>
    </lineage>
</organism>
<protein>
    <recommendedName>
        <fullName evidence="3">Peptidase M23 domain-containing protein</fullName>
    </recommendedName>
</protein>
<gene>
    <name evidence="1" type="ORF">Pen02_53240</name>
</gene>
<comment type="caution">
    <text evidence="1">The sequence shown here is derived from an EMBL/GenBank/DDBJ whole genome shotgun (WGS) entry which is preliminary data.</text>
</comment>
<evidence type="ECO:0000313" key="2">
    <source>
        <dbReference type="Proteomes" id="UP000646749"/>
    </source>
</evidence>
<dbReference type="EMBL" id="BONW01000028">
    <property type="protein sequence ID" value="GIG90388.1"/>
    <property type="molecule type" value="Genomic_DNA"/>
</dbReference>
<keyword evidence="2" id="KW-1185">Reference proteome</keyword>
<proteinExistence type="predicted"/>
<name>A0ABQ4E6P3_9ACTN</name>
<sequence length="109" mass="10834">MGVGVPVGDGQVGDGGVGTVLYVRSGALQVTVSHGSGSPVRAGRPVARLTPPQATSVALTAPATTDRIVARIVLPPRVPVGAINLASNVNARGSCDWVRVDSATGAAVR</sequence>
<reference evidence="1 2" key="1">
    <citation type="submission" date="2021-01" db="EMBL/GenBank/DDBJ databases">
        <title>Whole genome shotgun sequence of Plantactinospora endophytica NBRC 110450.</title>
        <authorList>
            <person name="Komaki H."/>
            <person name="Tamura T."/>
        </authorList>
    </citation>
    <scope>NUCLEOTIDE SEQUENCE [LARGE SCALE GENOMIC DNA]</scope>
    <source>
        <strain evidence="1 2">NBRC 110450</strain>
    </source>
</reference>
<accession>A0ABQ4E6P3</accession>
<evidence type="ECO:0000313" key="1">
    <source>
        <dbReference type="EMBL" id="GIG90388.1"/>
    </source>
</evidence>
<dbReference type="Proteomes" id="UP000646749">
    <property type="component" value="Unassembled WGS sequence"/>
</dbReference>